<evidence type="ECO:0000313" key="3">
    <source>
        <dbReference type="Proteomes" id="UP000008291"/>
    </source>
</evidence>
<dbReference type="Pfam" id="PF01656">
    <property type="entry name" value="CbiA"/>
    <property type="match status" value="1"/>
</dbReference>
<dbReference type="eggNOG" id="COG1192">
    <property type="taxonomic scope" value="Bacteria"/>
</dbReference>
<dbReference type="PANTHER" id="PTHR13696">
    <property type="entry name" value="P-LOOP CONTAINING NUCLEOSIDE TRIPHOSPHATE HYDROLASE"/>
    <property type="match status" value="1"/>
</dbReference>
<accession>Q3SFL2</accession>
<dbReference type="KEGG" id="tbd:Tbd_2641"/>
<dbReference type="InterPro" id="IPR050678">
    <property type="entry name" value="DNA_Partitioning_ATPase"/>
</dbReference>
<dbReference type="OrthoDB" id="69313at2"/>
<dbReference type="AlphaFoldDB" id="Q3SFL2"/>
<keyword evidence="3" id="KW-1185">Reference proteome</keyword>
<organism evidence="2 3">
    <name type="scientific">Thiobacillus denitrificans (strain ATCC 25259 / T1)</name>
    <dbReference type="NCBI Taxonomy" id="292415"/>
    <lineage>
        <taxon>Bacteria</taxon>
        <taxon>Pseudomonadati</taxon>
        <taxon>Pseudomonadota</taxon>
        <taxon>Betaproteobacteria</taxon>
        <taxon>Nitrosomonadales</taxon>
        <taxon>Thiobacillaceae</taxon>
        <taxon>Thiobacillus</taxon>
    </lineage>
</organism>
<sequence length="212" mass="22220">MPALRIALANQKGGTGKTTLAVNLAAGFHRRAATALVDADPQGSAGQWARLAGQPDDLPQVRTVGAAAVEAVIGEAARTHRYVLVDCPPHLQSGALDAVMHAVDVVLIPVQPSPLDLWASVDMADAVRDTQRRNTRLRAYLVVNQLDRRNALSGAMQQALAEFGLPALANGLTRRAAFRSAALEGGSVYALGHRGAAAAADVEAIIKEVLRS</sequence>
<dbReference type="InterPro" id="IPR048089">
    <property type="entry name" value="McdA"/>
</dbReference>
<dbReference type="STRING" id="292415.Tbd_2641"/>
<dbReference type="CDD" id="cd02042">
    <property type="entry name" value="ParAB_family"/>
    <property type="match status" value="1"/>
</dbReference>
<evidence type="ECO:0000313" key="2">
    <source>
        <dbReference type="EMBL" id="AAZ98594.1"/>
    </source>
</evidence>
<dbReference type="PIRSF" id="PIRSF009320">
    <property type="entry name" value="Nuc_binding_HP_1000"/>
    <property type="match status" value="1"/>
</dbReference>
<dbReference type="EMBL" id="CP000116">
    <property type="protein sequence ID" value="AAZ98594.1"/>
    <property type="molecule type" value="Genomic_DNA"/>
</dbReference>
<protein>
    <submittedName>
        <fullName evidence="2">Partition protein A</fullName>
    </submittedName>
</protein>
<dbReference type="RefSeq" id="WP_011313153.1">
    <property type="nucleotide sequence ID" value="NC_007404.1"/>
</dbReference>
<proteinExistence type="predicted"/>
<dbReference type="SUPFAM" id="SSF52540">
    <property type="entry name" value="P-loop containing nucleoside triphosphate hydrolases"/>
    <property type="match status" value="1"/>
</dbReference>
<gene>
    <name evidence="2" type="ordered locus">Tbd_2641</name>
</gene>
<feature type="domain" description="CobQ/CobB/MinD/ParA nucleotide binding" evidence="1">
    <location>
        <begin position="6"/>
        <end position="186"/>
    </location>
</feature>
<dbReference type="InterPro" id="IPR027417">
    <property type="entry name" value="P-loop_NTPase"/>
</dbReference>
<dbReference type="HOGENOM" id="CLU_037612_5_3_4"/>
<dbReference type="InterPro" id="IPR002586">
    <property type="entry name" value="CobQ/CobB/MinD/ParA_Nub-bd_dom"/>
</dbReference>
<evidence type="ECO:0000259" key="1">
    <source>
        <dbReference type="Pfam" id="PF01656"/>
    </source>
</evidence>
<name>Q3SFL2_THIDA</name>
<dbReference type="NCBIfam" id="NF041546">
    <property type="entry name" value="ParA_partition"/>
    <property type="match status" value="1"/>
</dbReference>
<reference evidence="2 3" key="1">
    <citation type="journal article" date="2006" name="J. Bacteriol.">
        <title>The genome sequence of the obligately chemolithoautotrophic, facultatively anaerobic bacterium Thiobacillus denitrificans.</title>
        <authorList>
            <person name="Beller H.R."/>
            <person name="Chain P.S."/>
            <person name="Letain T.E."/>
            <person name="Chakicherla A."/>
            <person name="Larimer F.W."/>
            <person name="Richardson P.M."/>
            <person name="Coleman M.A."/>
            <person name="Wood A.P."/>
            <person name="Kelly D.P."/>
        </authorList>
    </citation>
    <scope>NUCLEOTIDE SEQUENCE [LARGE SCALE GENOMIC DNA]</scope>
    <source>
        <strain evidence="2 3">ATCC 25259</strain>
    </source>
</reference>
<dbReference type="Gene3D" id="3.40.50.300">
    <property type="entry name" value="P-loop containing nucleotide triphosphate hydrolases"/>
    <property type="match status" value="1"/>
</dbReference>
<dbReference type="Proteomes" id="UP000008291">
    <property type="component" value="Chromosome"/>
</dbReference>
<dbReference type="PANTHER" id="PTHR13696:SF96">
    <property type="entry name" value="COBQ_COBB_MIND_PARA NUCLEOTIDE BINDING DOMAIN-CONTAINING PROTEIN"/>
    <property type="match status" value="1"/>
</dbReference>